<name>D7E8A5_METEZ</name>
<proteinExistence type="predicted"/>
<accession>D7E8A5</accession>
<dbReference type="OrthoDB" id="5583at2157"/>
<reference evidence="2 3" key="1">
    <citation type="submission" date="2010-06" db="EMBL/GenBank/DDBJ databases">
        <title>Complete sequence chromosome of Methanohalobium evestigatum Z-7303.</title>
        <authorList>
            <consortium name="US DOE Joint Genome Institute"/>
            <person name="Lucas S."/>
            <person name="Copeland A."/>
            <person name="Lapidus A."/>
            <person name="Cheng J.-F."/>
            <person name="Bruce D."/>
            <person name="Goodwin L."/>
            <person name="Pitluck S."/>
            <person name="Saunders E."/>
            <person name="Detter J.C."/>
            <person name="Han C."/>
            <person name="Tapia R."/>
            <person name="Land M."/>
            <person name="Hauser L."/>
            <person name="Kyrpides N."/>
            <person name="Mikhailova N."/>
            <person name="Sieprawska-Lupa M."/>
            <person name="Whitman W.B."/>
            <person name="Anderson I."/>
            <person name="Woyke T."/>
        </authorList>
    </citation>
    <scope>NUCLEOTIDE SEQUENCE [LARGE SCALE GENOMIC DNA]</scope>
    <source>
        <strain evidence="3">ATCC BAA-1072 / DSM 3721 / NBRC 107634 / OCM 161 / Z-7303</strain>
    </source>
</reference>
<dbReference type="PROSITE" id="PS51379">
    <property type="entry name" value="4FE4S_FER_2"/>
    <property type="match status" value="2"/>
</dbReference>
<protein>
    <submittedName>
        <fullName evidence="2">4Fe-4S ferredoxin iron-sulfur binding domain protein</fullName>
    </submittedName>
</protein>
<dbReference type="InterPro" id="IPR017896">
    <property type="entry name" value="4Fe4S_Fe-S-bd"/>
</dbReference>
<dbReference type="Pfam" id="PF14697">
    <property type="entry name" value="Fer4_21"/>
    <property type="match status" value="1"/>
</dbReference>
<dbReference type="RefSeq" id="WP_013194015.1">
    <property type="nucleotide sequence ID" value="NC_014253.1"/>
</dbReference>
<dbReference type="Gene3D" id="3.30.70.20">
    <property type="match status" value="1"/>
</dbReference>
<dbReference type="SUPFAM" id="SSF54862">
    <property type="entry name" value="4Fe-4S ferredoxins"/>
    <property type="match status" value="1"/>
</dbReference>
<sequence>MEITIDKNKCTGCGACRKACLKGPKIFLLKDRNGKKVAEVGNPSYCLGCRMCVSVCKPGAITLKN</sequence>
<dbReference type="EMBL" id="CP002069">
    <property type="protein sequence ID" value="ADI73447.1"/>
    <property type="molecule type" value="Genomic_DNA"/>
</dbReference>
<dbReference type="AlphaFoldDB" id="D7E8A5"/>
<dbReference type="HOGENOM" id="CLU_139698_5_5_2"/>
<feature type="domain" description="4Fe-4S ferredoxin-type" evidence="1">
    <location>
        <begin position="1"/>
        <end position="32"/>
    </location>
</feature>
<evidence type="ECO:0000313" key="3">
    <source>
        <dbReference type="Proteomes" id="UP000000391"/>
    </source>
</evidence>
<evidence type="ECO:0000259" key="1">
    <source>
        <dbReference type="PROSITE" id="PS51379"/>
    </source>
</evidence>
<gene>
    <name evidence="2" type="ordered locus">Metev_0535</name>
</gene>
<organism evidence="2 3">
    <name type="scientific">Methanohalobium evestigatum (strain ATCC BAA-1072 / DSM 3721 / NBRC 107634 / OCM 161 / Z-7303)</name>
    <dbReference type="NCBI Taxonomy" id="644295"/>
    <lineage>
        <taxon>Archaea</taxon>
        <taxon>Methanobacteriati</taxon>
        <taxon>Methanobacteriota</taxon>
        <taxon>Stenosarchaea group</taxon>
        <taxon>Methanomicrobia</taxon>
        <taxon>Methanosarcinales</taxon>
        <taxon>Methanosarcinaceae</taxon>
        <taxon>Methanohalobium</taxon>
    </lineage>
</organism>
<dbReference type="GeneID" id="9346156"/>
<dbReference type="KEGG" id="mev:Metev_0535"/>
<dbReference type="Proteomes" id="UP000000391">
    <property type="component" value="Chromosome"/>
</dbReference>
<feature type="domain" description="4Fe-4S ferredoxin-type" evidence="1">
    <location>
        <begin position="36"/>
        <end position="65"/>
    </location>
</feature>
<keyword evidence="3" id="KW-1185">Reference proteome</keyword>
<evidence type="ECO:0000313" key="2">
    <source>
        <dbReference type="EMBL" id="ADI73447.1"/>
    </source>
</evidence>
<dbReference type="STRING" id="644295.Metev_0535"/>